<organism evidence="2 3">
    <name type="scientific">Pyxidicoccus fallax</name>
    <dbReference type="NCBI Taxonomy" id="394095"/>
    <lineage>
        <taxon>Bacteria</taxon>
        <taxon>Pseudomonadati</taxon>
        <taxon>Myxococcota</taxon>
        <taxon>Myxococcia</taxon>
        <taxon>Myxococcales</taxon>
        <taxon>Cystobacterineae</taxon>
        <taxon>Myxococcaceae</taxon>
        <taxon>Pyxidicoccus</taxon>
    </lineage>
</organism>
<evidence type="ECO:0000313" key="2">
    <source>
        <dbReference type="EMBL" id="NMO19651.1"/>
    </source>
</evidence>
<feature type="domain" description="Transcription factor zinc-finger" evidence="1">
    <location>
        <begin position="5"/>
        <end position="43"/>
    </location>
</feature>
<evidence type="ECO:0000313" key="3">
    <source>
        <dbReference type="Proteomes" id="UP000518300"/>
    </source>
</evidence>
<accession>A0A848LPM5</accession>
<dbReference type="Pfam" id="PF13453">
    <property type="entry name" value="Zn_ribbon_TFIIB"/>
    <property type="match status" value="2"/>
</dbReference>
<keyword evidence="3" id="KW-1185">Reference proteome</keyword>
<protein>
    <recommendedName>
        <fullName evidence="1">Transcription factor zinc-finger domain-containing protein</fullName>
    </recommendedName>
</protein>
<dbReference type="Proteomes" id="UP000518300">
    <property type="component" value="Unassembled WGS sequence"/>
</dbReference>
<proteinExistence type="predicted"/>
<dbReference type="InterPro" id="IPR027392">
    <property type="entry name" value="TF_Znf"/>
</dbReference>
<comment type="caution">
    <text evidence="2">The sequence shown here is derived from an EMBL/GenBank/DDBJ whole genome shotgun (WGS) entry which is preliminary data.</text>
</comment>
<sequence length="224" mass="23385">MSRPCPICLQASLRTIQVSGVHLDTCDRCNGHWLEHGELERLAPAWKADALWEALRNAPRRCRHAKHHVPHTREQCGLCGSPAARCPTCDEHLSQVRLPVCAVDVCGGCHGLWLDKDELQLLRRAPRQSLKPLVGAAAVAAVTAAAVAAAQASPGPSPASSTFRDIGEDAAEVAVEVVTDGALELLVSGAGTVAEVAVEGASVVGTAIAETMAAVLGAVVEVFD</sequence>
<gene>
    <name evidence="2" type="ORF">HG543_32970</name>
</gene>
<dbReference type="AlphaFoldDB" id="A0A848LPM5"/>
<reference evidence="2 3" key="1">
    <citation type="submission" date="2020-04" db="EMBL/GenBank/DDBJ databases">
        <title>Draft genome of Pyxidicoccus fallax type strain.</title>
        <authorList>
            <person name="Whitworth D.E."/>
        </authorList>
    </citation>
    <scope>NUCLEOTIDE SEQUENCE [LARGE SCALE GENOMIC DNA]</scope>
    <source>
        <strain evidence="2 3">DSM 14698</strain>
    </source>
</reference>
<dbReference type="RefSeq" id="WP_169348894.1">
    <property type="nucleotide sequence ID" value="NZ_JABBJJ010000197.1"/>
</dbReference>
<dbReference type="EMBL" id="JABBJJ010000197">
    <property type="protein sequence ID" value="NMO19651.1"/>
    <property type="molecule type" value="Genomic_DNA"/>
</dbReference>
<feature type="domain" description="Transcription factor zinc-finger" evidence="1">
    <location>
        <begin position="85"/>
        <end position="120"/>
    </location>
</feature>
<evidence type="ECO:0000259" key="1">
    <source>
        <dbReference type="Pfam" id="PF13453"/>
    </source>
</evidence>
<name>A0A848LPM5_9BACT</name>